<proteinExistence type="inferred from homology"/>
<feature type="signal peptide" evidence="7">
    <location>
        <begin position="1"/>
        <end position="18"/>
    </location>
</feature>
<dbReference type="PROSITE" id="PS00572">
    <property type="entry name" value="GLYCOSYL_HYDROL_F1_1"/>
    <property type="match status" value="1"/>
</dbReference>
<dbReference type="EC" id="3.2.1.21" evidence="2"/>
<evidence type="ECO:0000256" key="1">
    <source>
        <dbReference type="ARBA" id="ARBA00010838"/>
    </source>
</evidence>
<feature type="chain" id="PRO_5046882695" description="beta-glucosidase" evidence="7">
    <location>
        <begin position="19"/>
        <end position="532"/>
    </location>
</feature>
<dbReference type="SUPFAM" id="SSF51445">
    <property type="entry name" value="(Trans)glycosidases"/>
    <property type="match status" value="1"/>
</dbReference>
<gene>
    <name evidence="9" type="primary">LOC112056574</name>
</gene>
<sequence>MFSRRTLVLCAILVTCRADLTFPEHFKLGAATSSYQIEGGWNADGKGESIWDRFVHENSADIKSGATGDVAADSYHQWREDVRIAANMGLQFYRFSISWPRILPTGFTDKINQAGVKYYSDLIDALLAEDIQPIVTMYHWEMPVKIQDLGGWTNPLIVNWFGDYARVIFSQYADRVKTWLTINEAIAICDLAFNKGHYAPKIKEPEFAPFLCNKHILLAHATAYRIYDREFRPKYKARISLANFDLWIKPATENDTELADLGRQHAIGRYSYPIFSKQGGWPPSIEKLMLQYSLGQGYQYSRLPPFTKDEIEFVKGTADFYGINHYITSLIRSAKPGEDPGIWVLTGSPELNAILEFPTNSKVANSIFPVYPEGIRQQLSWIKQEYGDIDILITENGFGYSTNDYELNDVDRTKFFKEYLEQVLLSIKVDNVSVIGYTAWSLIDTFEWLDGYTIKFGIHEVDFSHPNRTRTPRTSAHYLACVIRARSLDVPDHCYKDKYLADRARIGYRSGSHKIQAVLFINILLIAIIICV</sequence>
<evidence type="ECO:0000256" key="6">
    <source>
        <dbReference type="RuleBase" id="RU003690"/>
    </source>
</evidence>
<dbReference type="RefSeq" id="XP_023952790.2">
    <property type="nucleotide sequence ID" value="XM_024097022.2"/>
</dbReference>
<evidence type="ECO:0000256" key="2">
    <source>
        <dbReference type="ARBA" id="ARBA00012744"/>
    </source>
</evidence>
<dbReference type="KEGG" id="bany:112056574"/>
<dbReference type="OrthoDB" id="65569at2759"/>
<keyword evidence="7" id="KW-0732">Signal</keyword>
<name>A0A6J1P4Q5_BICAN</name>
<dbReference type="InterPro" id="IPR017853">
    <property type="entry name" value="GH"/>
</dbReference>
<evidence type="ECO:0000256" key="5">
    <source>
        <dbReference type="PROSITE-ProRule" id="PRU10055"/>
    </source>
</evidence>
<dbReference type="InterPro" id="IPR018120">
    <property type="entry name" value="Glyco_hydro_1_AS"/>
</dbReference>
<accession>A0A6J1P4Q5</accession>
<dbReference type="GeneID" id="112056574"/>
<dbReference type="InterPro" id="IPR001360">
    <property type="entry name" value="Glyco_hydro_1"/>
</dbReference>
<evidence type="ECO:0000256" key="3">
    <source>
        <dbReference type="ARBA" id="ARBA00022801"/>
    </source>
</evidence>
<evidence type="ECO:0000256" key="4">
    <source>
        <dbReference type="ARBA" id="ARBA00023295"/>
    </source>
</evidence>
<dbReference type="GO" id="GO:0005975">
    <property type="term" value="P:carbohydrate metabolic process"/>
    <property type="evidence" value="ECO:0007669"/>
    <property type="project" value="InterPro"/>
</dbReference>
<reference evidence="9" key="2">
    <citation type="submission" date="2025-08" db="UniProtKB">
        <authorList>
            <consortium name="RefSeq"/>
        </authorList>
    </citation>
    <scope>IDENTIFICATION</scope>
</reference>
<evidence type="ECO:0000256" key="7">
    <source>
        <dbReference type="SAM" id="SignalP"/>
    </source>
</evidence>
<dbReference type="Proteomes" id="UP001652582">
    <property type="component" value="Chromosome 2"/>
</dbReference>
<dbReference type="GO" id="GO:0008422">
    <property type="term" value="F:beta-glucosidase activity"/>
    <property type="evidence" value="ECO:0007669"/>
    <property type="project" value="TreeGrafter"/>
</dbReference>
<reference evidence="8" key="1">
    <citation type="submission" date="2025-05" db="UniProtKB">
        <authorList>
            <consortium name="RefSeq"/>
        </authorList>
    </citation>
    <scope>NUCLEOTIDE SEQUENCE [LARGE SCALE GENOMIC DNA]</scope>
</reference>
<keyword evidence="4" id="KW-0326">Glycosidase</keyword>
<dbReference type="Gene3D" id="3.20.20.80">
    <property type="entry name" value="Glycosidases"/>
    <property type="match status" value="1"/>
</dbReference>
<evidence type="ECO:0000313" key="8">
    <source>
        <dbReference type="Proteomes" id="UP001652582"/>
    </source>
</evidence>
<evidence type="ECO:0000313" key="9">
    <source>
        <dbReference type="RefSeq" id="XP_023952790.2"/>
    </source>
</evidence>
<keyword evidence="3" id="KW-0378">Hydrolase</keyword>
<dbReference type="PANTHER" id="PTHR10353">
    <property type="entry name" value="GLYCOSYL HYDROLASE"/>
    <property type="match status" value="1"/>
</dbReference>
<dbReference type="AlphaFoldDB" id="A0A6J1P4Q5"/>
<dbReference type="PANTHER" id="PTHR10353:SF36">
    <property type="entry name" value="LP05116P"/>
    <property type="match status" value="1"/>
</dbReference>
<keyword evidence="8" id="KW-1185">Reference proteome</keyword>
<comment type="similarity">
    <text evidence="1 6">Belongs to the glycosyl hydrolase 1 family.</text>
</comment>
<organism evidence="8 9">
    <name type="scientific">Bicyclus anynana</name>
    <name type="common">Squinting bush brown butterfly</name>
    <dbReference type="NCBI Taxonomy" id="110368"/>
    <lineage>
        <taxon>Eukaryota</taxon>
        <taxon>Metazoa</taxon>
        <taxon>Ecdysozoa</taxon>
        <taxon>Arthropoda</taxon>
        <taxon>Hexapoda</taxon>
        <taxon>Insecta</taxon>
        <taxon>Pterygota</taxon>
        <taxon>Neoptera</taxon>
        <taxon>Endopterygota</taxon>
        <taxon>Lepidoptera</taxon>
        <taxon>Glossata</taxon>
        <taxon>Ditrysia</taxon>
        <taxon>Papilionoidea</taxon>
        <taxon>Nymphalidae</taxon>
        <taxon>Satyrinae</taxon>
        <taxon>Satyrini</taxon>
        <taxon>Mycalesina</taxon>
        <taxon>Bicyclus</taxon>
    </lineage>
</organism>
<feature type="active site" description="Nucleophile" evidence="5">
    <location>
        <position position="395"/>
    </location>
</feature>
<dbReference type="PRINTS" id="PR00131">
    <property type="entry name" value="GLHYDRLASE1"/>
</dbReference>
<protein>
    <recommendedName>
        <fullName evidence="2">beta-glucosidase</fullName>
        <ecNumber evidence="2">3.2.1.21</ecNumber>
    </recommendedName>
</protein>
<dbReference type="Pfam" id="PF00232">
    <property type="entry name" value="Glyco_hydro_1"/>
    <property type="match status" value="1"/>
</dbReference>